<dbReference type="RefSeq" id="WP_322936008.1">
    <property type="nucleotide sequence ID" value="NZ_CP141046.1"/>
</dbReference>
<dbReference type="InterPro" id="IPR001087">
    <property type="entry name" value="GDSL"/>
</dbReference>
<evidence type="ECO:0000313" key="3">
    <source>
        <dbReference type="Proteomes" id="UP001327314"/>
    </source>
</evidence>
<proteinExistence type="predicted"/>
<dbReference type="Proteomes" id="UP001327314">
    <property type="component" value="Chromosome"/>
</dbReference>
<dbReference type="PANTHER" id="PTHR30383">
    <property type="entry name" value="THIOESTERASE 1/PROTEASE 1/LYSOPHOSPHOLIPASE L1"/>
    <property type="match status" value="1"/>
</dbReference>
<dbReference type="PROSITE" id="PS51257">
    <property type="entry name" value="PROKAR_LIPOPROTEIN"/>
    <property type="match status" value="1"/>
</dbReference>
<sequence length="2136" mass="243969">MRRKHKFFTSIFAVAISASVLTACKAPGSDTPISAGGKDIKIKQQLSAKGTPGLPNGAISPRSANLNENDFKGPNVQQNQIKNIYRHKSDKFISLNQDIKYVALGDSISAGFDGSLDKDYQGKLENNGIISGVSYPSFLARLLNKKNRVKSYTNYSVSGSKIIDWIKLLEFNDPEIKNVDESTFNKLFPNVQQLRTELKQNLAKANLVTINLGANDFFNLVFDSLKNRDVLKIVKKFLAKKPVLNDAIIFFNDLFKDSLPQIRKRLTVFINNLKTLAPNANINLISYPMPLQYLFNVLNQYVSKDLLKDIGDLNISNIFIDTVNDNLQEVATNTKINFVNTYDDKYWNNNAKNLTSFFLDIHPGTKGYKKMALDLYLKITKPYLNLNYYKDYDFTNEFINKDAISAKYQIEVEPDSDLINIGENSNYYINLETNEENKVKSHRSPSNFSKRISELSHIFEYYIDEFLDFMTNNSFYNELDTNGKLRNLLKKKISNKNNNFSNIVHSILDSKQFQDLFTNAQKQFNDLAEQKNLNFETLKSIFINNFGNIDNLSFIIKVIAKSDLLKNEKTELTAALKEIVHNFLKIYSARLNTYLTEIFGSKFTSFNIDVNELSKALSTYLNSNELKNLIDKFIDIFVNETNEFENINTINEFILGFFKKTENNTQIASLINENIKFLLTNQEIKKFLSNSLFDFLQKHKLTKNITKDEISNSITDLFDLTNSLNEEFKLSDTLIKNFLSNLSTTSISSPSSVLSASLTDTLSELFNDKNYEKNIVSLVKNVSKSKLITNHNNLLKKLIDNILDSNLIFDTLNNIEINTSSQSVNNFISDKALKKLINLITKNSSFKNIITSAINATITNYQSFQNVNSINDIIKNVLNHLDLDSLKNNFLNLTNSIINSEDLSFIISDVLTNLLKNYDIKIDSNLTKFIKDFSSDAKNIVKDLDILDPLINAIIESLKKVKTSSVPKEELNNLKIAISKVLEDKFNKNPKELVKKLLNREYITKNTKSASTIIKVILKKAIDNKTIKNILYQVLSSNQNIKEFIDDENLKELLDIILNDKNLDALITNLLPNLLSDQSWIDHIDNSFVFIKKIFENETNKIAVKTYLESLTTTLLNNEKSAKIIINLIDNLAKKYDIDLKEITKTNLIKNISKNLIPFLHEIGLFPSVFEILINNFQKSNNFNELSNNVLTEISSKINLSDYSIFKAFFRHFESLKDDKITIKNILNKIYDKLVTNNEITNSLAQNIANIKLLKDANISNSDLSEIIKNTLKDQKVKTELLKLLDSVINNFELLNKSNSFDELLMSLLQVEAIKSNSIETLKVLIAKIIEEDKFKTLAAKILVSEIKNTEYKDILKDINNPESLIQSNLDLFKKINDELKLLDNIIPQLVETLKNKGTKLDFSVLTNQILKTLKEKYLNDNLEENIIKFIKHILENQNYDTHKDDLKTLLKNITNLAIDKIDFGNIVWNAIDQKSKDFINNNLIQQANFIKVINNVIKTSQAKDLIHHISDYIFDHKDKFKDTKNILNIFKTYFNEQENKNKFTNDLKTFIKAGFKEQETINGIKNIINRGFNFLKIESKEHTQKVSDALANGLGDLLDRVGLYEKISNAIFNTVNKSDSLKSFSSNIVNEIISEVKPNEFNFIKLFFKDEIVQKNKEDFIYVLETAIGNLLDNEEKIKQTIESTGIASLLVSGSETNISLVNDFLVKATKNQDLRDILKTSIKDFINRANQYQTNESWFEALNTLFNGNQANTIKDKFTNWIKTLFTNPEDKFTKGLAQVLISKLRAGGFNLQTTGSDETLFNNIIKSFFSGLAKRNELTTIINKIFENIKNIQFSNESSKKLENLAKVKDAILTGALHMILTSDNKYISFRNILNQHEFLGALVDSIKDSDYVDLINRLFESSDRTKKTGIYNFIDSFLINPNGQSNKNNASVQSTNVQSASSSNKLGFAFDGANIFTVIDKTQSLMATLFKPIFRDMIQQAKNNNYNFNNIKENKQYKAMFRLATLVLWFGHDKALSGRAFWNFSGLDFKSTFVTALGTAFNSAKQKYQNEFSSLTDDHKKAIGALDSSGNYNYEFIVGNRSAYTTFSNYWQDQLLAYIYYRTSGNDKFTRKSMTDAILDALNTGYLGNRQS</sequence>
<dbReference type="Pfam" id="PF00657">
    <property type="entry name" value="Lipase_GDSL"/>
    <property type="match status" value="1"/>
</dbReference>
<gene>
    <name evidence="2" type="ORF">RRG46_02080</name>
</gene>
<reference evidence="2 3" key="1">
    <citation type="submission" date="2023-12" db="EMBL/GenBank/DDBJ databases">
        <title>Hybrid Genome Assemblies of Mycoplasma cynos and Mycoplasma felis isolated from Dogs and Cats with Infectious Respiratory Disease.</title>
        <authorList>
            <person name="Framst I."/>
            <person name="Cai H."/>
            <person name="Ramesh P."/>
            <person name="Maboni G."/>
        </authorList>
    </citation>
    <scope>NUCLEOTIDE SEQUENCE [LARGE SCALE GENOMIC DNA]</scope>
    <source>
        <strain evidence="2 3">30510</strain>
    </source>
</reference>
<organism evidence="2 3">
    <name type="scientific">Mycoplasmopsis cynos</name>
    <dbReference type="NCBI Taxonomy" id="171284"/>
    <lineage>
        <taxon>Bacteria</taxon>
        <taxon>Bacillati</taxon>
        <taxon>Mycoplasmatota</taxon>
        <taxon>Mycoplasmoidales</taxon>
        <taxon>Metamycoplasmataceae</taxon>
        <taxon>Mycoplasmopsis</taxon>
    </lineage>
</organism>
<name>A0ABD8AIX3_9BACT</name>
<evidence type="ECO:0000313" key="2">
    <source>
        <dbReference type="EMBL" id="WQQ19617.1"/>
    </source>
</evidence>
<accession>A0ABD8AIX3</accession>
<feature type="chain" id="PRO_5044855371" evidence="1">
    <location>
        <begin position="26"/>
        <end position="2136"/>
    </location>
</feature>
<dbReference type="Gene3D" id="3.40.50.1110">
    <property type="entry name" value="SGNH hydrolase"/>
    <property type="match status" value="1"/>
</dbReference>
<dbReference type="InterPro" id="IPR051532">
    <property type="entry name" value="Ester_Hydrolysis_Enzymes"/>
</dbReference>
<protein>
    <submittedName>
        <fullName evidence="2">GDSL-type esterase/lipase family protein</fullName>
    </submittedName>
</protein>
<dbReference type="InterPro" id="IPR036514">
    <property type="entry name" value="SGNH_hydro_sf"/>
</dbReference>
<dbReference type="SUPFAM" id="SSF52266">
    <property type="entry name" value="SGNH hydrolase"/>
    <property type="match status" value="1"/>
</dbReference>
<feature type="signal peptide" evidence="1">
    <location>
        <begin position="1"/>
        <end position="25"/>
    </location>
</feature>
<evidence type="ECO:0000256" key="1">
    <source>
        <dbReference type="SAM" id="SignalP"/>
    </source>
</evidence>
<keyword evidence="1" id="KW-0732">Signal</keyword>
<dbReference type="EMBL" id="CP141046">
    <property type="protein sequence ID" value="WQQ19617.1"/>
    <property type="molecule type" value="Genomic_DNA"/>
</dbReference>